<accession>A0A914ERB2</accession>
<feature type="signal peptide" evidence="1">
    <location>
        <begin position="1"/>
        <end position="20"/>
    </location>
</feature>
<feature type="chain" id="PRO_5037938675" evidence="1">
    <location>
        <begin position="21"/>
        <end position="788"/>
    </location>
</feature>
<keyword evidence="1" id="KW-0732">Signal</keyword>
<evidence type="ECO:0000256" key="1">
    <source>
        <dbReference type="SAM" id="SignalP"/>
    </source>
</evidence>
<dbReference type="InterPro" id="IPR013320">
    <property type="entry name" value="ConA-like_dom_sf"/>
</dbReference>
<dbReference type="GO" id="GO:0016020">
    <property type="term" value="C:membrane"/>
    <property type="evidence" value="ECO:0007669"/>
    <property type="project" value="InterPro"/>
</dbReference>
<evidence type="ECO:0000259" key="2">
    <source>
        <dbReference type="SMART" id="SM00137"/>
    </source>
</evidence>
<dbReference type="SMART" id="SM00137">
    <property type="entry name" value="MAM"/>
    <property type="match status" value="1"/>
</dbReference>
<dbReference type="InterPro" id="IPR000998">
    <property type="entry name" value="MAM_dom"/>
</dbReference>
<dbReference type="SUPFAM" id="SSF49899">
    <property type="entry name" value="Concanavalin A-like lectins/glucanases"/>
    <property type="match status" value="1"/>
</dbReference>
<protein>
    <submittedName>
        <fullName evidence="4">MAM domain-containing protein</fullName>
    </submittedName>
</protein>
<reference evidence="4" key="1">
    <citation type="submission" date="2022-11" db="UniProtKB">
        <authorList>
            <consortium name="WormBaseParasite"/>
        </authorList>
    </citation>
    <scope>IDENTIFICATION</scope>
</reference>
<dbReference type="Proteomes" id="UP000887540">
    <property type="component" value="Unplaced"/>
</dbReference>
<organism evidence="3 4">
    <name type="scientific">Acrobeloides nanus</name>
    <dbReference type="NCBI Taxonomy" id="290746"/>
    <lineage>
        <taxon>Eukaryota</taxon>
        <taxon>Metazoa</taxon>
        <taxon>Ecdysozoa</taxon>
        <taxon>Nematoda</taxon>
        <taxon>Chromadorea</taxon>
        <taxon>Rhabditida</taxon>
        <taxon>Tylenchina</taxon>
        <taxon>Cephalobomorpha</taxon>
        <taxon>Cephaloboidea</taxon>
        <taxon>Cephalobidae</taxon>
        <taxon>Acrobeloides</taxon>
    </lineage>
</organism>
<dbReference type="Gene3D" id="2.60.120.200">
    <property type="match status" value="2"/>
</dbReference>
<keyword evidence="3" id="KW-1185">Reference proteome</keyword>
<sequence length="788" mass="88676">MHSMLGAKFLLLLPLFAITGECCMRGYEEERAKLRQYLGIEWVPDGLDAFNTNQPKPVRHAEELNCDFSDPAKCKWQNVKRLDSLDFYLFSKEDHTDFPIVQVHPGPSKVPVGDKLLFVGDKKREEMSAILSSYPIKCQNTTGRLTFTFWVYNGARVEILILEEDPKDSKRLQIAVEKPHIDCGTVTVNTECTVEIPPKQTPFRIAIRAYDIRHPEGSFVLLDNIYYEADFCKVSIDFGPNFETTPLLTSAEGMPIDYSNQLSCTEFDKTCRWRNGGHGKMIWKRATRAPPDNVMFNETGTYTAPKGAFAFMYIEEGTTKEDGFKLLMSDPMQCQASTGSILSFRIWATKSVKLSICAIDYNMKEVECQPIPMGRSPAPVVHHFDKTKEFMYAFRIDEVNTDYDNFVMVDDIEYDSTMCHEALNSLDIGKNFVSTRMLGAILGRPVPSVTSLSCGFDKRGLDCFWANLEDVEEVNLGGKWEVGLGPIDELKFAKLTKRNTYPNNEFAIARFSAQQAQNGSALLLSETLKCFIDPTTLTFRFWSSGGVALSVCVLRSFAYEVIDCQELGPGSAETVLVEVPHYEEPIRLGLKAEPIYGEGFVAIDDIQLEGQVCSSGIAFSANSGISNTHTSSKNVPSPDANVCRLLSCDFDHGHMCLYESHRVASSVSMFKVYNGTARTMLFERSSVCMFESPIFQLNAPARLHFDFVIKGQVQLFVCQDSVRRELDSCYKVDTKKTPEAPTRMRDFVEVLPTDTKLYVITKLEKGSRKATVQVDNLLLTDSENHRIC</sequence>
<dbReference type="WBParaSite" id="ACRNAN_scaffold999.g7940.t1">
    <property type="protein sequence ID" value="ACRNAN_scaffold999.g7940.t1"/>
    <property type="gene ID" value="ACRNAN_scaffold999.g7940"/>
</dbReference>
<feature type="domain" description="MAM" evidence="2">
    <location>
        <begin position="449"/>
        <end position="615"/>
    </location>
</feature>
<evidence type="ECO:0000313" key="3">
    <source>
        <dbReference type="Proteomes" id="UP000887540"/>
    </source>
</evidence>
<evidence type="ECO:0000313" key="4">
    <source>
        <dbReference type="WBParaSite" id="ACRNAN_scaffold999.g7940.t1"/>
    </source>
</evidence>
<dbReference type="AlphaFoldDB" id="A0A914ERB2"/>
<proteinExistence type="predicted"/>
<name>A0A914ERB2_9BILA</name>